<proteinExistence type="predicted"/>
<evidence type="ECO:0000256" key="7">
    <source>
        <dbReference type="SAM" id="Phobius"/>
    </source>
</evidence>
<comment type="subcellular location">
    <subcellularLocation>
        <location evidence="1">Cell membrane</location>
        <topology evidence="1">Multi-pass membrane protein</topology>
    </subcellularLocation>
</comment>
<keyword evidence="5 7" id="KW-0472">Membrane</keyword>
<evidence type="ECO:0000256" key="4">
    <source>
        <dbReference type="ARBA" id="ARBA00022989"/>
    </source>
</evidence>
<feature type="transmembrane region" description="Helical" evidence="7">
    <location>
        <begin position="143"/>
        <end position="163"/>
    </location>
</feature>
<dbReference type="GO" id="GO:0005886">
    <property type="term" value="C:plasma membrane"/>
    <property type="evidence" value="ECO:0007669"/>
    <property type="project" value="UniProtKB-SubCell"/>
</dbReference>
<evidence type="ECO:0000313" key="9">
    <source>
        <dbReference type="Proteomes" id="UP000319516"/>
    </source>
</evidence>
<feature type="transmembrane region" description="Helical" evidence="7">
    <location>
        <begin position="23"/>
        <end position="41"/>
    </location>
</feature>
<organism evidence="8 9">
    <name type="scientific">Ornithinicoccus hortensis</name>
    <dbReference type="NCBI Taxonomy" id="82346"/>
    <lineage>
        <taxon>Bacteria</taxon>
        <taxon>Bacillati</taxon>
        <taxon>Actinomycetota</taxon>
        <taxon>Actinomycetes</taxon>
        <taxon>Micrococcales</taxon>
        <taxon>Intrasporangiaceae</taxon>
        <taxon>Ornithinicoccus</taxon>
    </lineage>
</organism>
<accession>A0A542YQ33</accession>
<keyword evidence="4 7" id="KW-1133">Transmembrane helix</keyword>
<name>A0A542YQ33_9MICO</name>
<evidence type="ECO:0000256" key="3">
    <source>
        <dbReference type="ARBA" id="ARBA00022692"/>
    </source>
</evidence>
<keyword evidence="9" id="KW-1185">Reference proteome</keyword>
<feature type="transmembrane region" description="Helical" evidence="7">
    <location>
        <begin position="61"/>
        <end position="83"/>
    </location>
</feature>
<comment type="caution">
    <text evidence="8">The sequence shown here is derived from an EMBL/GenBank/DDBJ whole genome shotgun (WGS) entry which is preliminary data.</text>
</comment>
<evidence type="ECO:0000256" key="1">
    <source>
        <dbReference type="ARBA" id="ARBA00004651"/>
    </source>
</evidence>
<dbReference type="PANTHER" id="PTHR39087">
    <property type="entry name" value="UPF0104 MEMBRANE PROTEIN MJ1595"/>
    <property type="match status" value="1"/>
</dbReference>
<feature type="transmembrane region" description="Helical" evidence="7">
    <location>
        <begin position="95"/>
        <end position="123"/>
    </location>
</feature>
<gene>
    <name evidence="8" type="ORF">FB467_1322</name>
</gene>
<feature type="transmembrane region" description="Helical" evidence="7">
    <location>
        <begin position="170"/>
        <end position="193"/>
    </location>
</feature>
<evidence type="ECO:0000256" key="6">
    <source>
        <dbReference type="SAM" id="MobiDB-lite"/>
    </source>
</evidence>
<evidence type="ECO:0000313" key="8">
    <source>
        <dbReference type="EMBL" id="TQL50218.1"/>
    </source>
</evidence>
<keyword evidence="3 7" id="KW-0812">Transmembrane</keyword>
<protein>
    <submittedName>
        <fullName evidence="8">Uncharacterized membrane protein YbhN (UPF0104 family)</fullName>
    </submittedName>
</protein>
<keyword evidence="2" id="KW-1003">Cell membrane</keyword>
<feature type="region of interest" description="Disordered" evidence="6">
    <location>
        <begin position="353"/>
        <end position="395"/>
    </location>
</feature>
<feature type="transmembrane region" description="Helical" evidence="7">
    <location>
        <begin position="248"/>
        <end position="272"/>
    </location>
</feature>
<dbReference type="AlphaFoldDB" id="A0A542YQ33"/>
<dbReference type="PANTHER" id="PTHR39087:SF2">
    <property type="entry name" value="UPF0104 MEMBRANE PROTEIN MJ1595"/>
    <property type="match status" value="1"/>
</dbReference>
<dbReference type="Proteomes" id="UP000319516">
    <property type="component" value="Unassembled WGS sequence"/>
</dbReference>
<dbReference type="RefSeq" id="WP_141784375.1">
    <property type="nucleotide sequence ID" value="NZ_BAAAIK010000004.1"/>
</dbReference>
<feature type="compositionally biased region" description="Low complexity" evidence="6">
    <location>
        <begin position="375"/>
        <end position="387"/>
    </location>
</feature>
<dbReference type="OrthoDB" id="5182677at2"/>
<dbReference type="Pfam" id="PF03706">
    <property type="entry name" value="LPG_synthase_TM"/>
    <property type="match status" value="1"/>
</dbReference>
<dbReference type="EMBL" id="VFOP01000001">
    <property type="protein sequence ID" value="TQL50218.1"/>
    <property type="molecule type" value="Genomic_DNA"/>
</dbReference>
<evidence type="ECO:0000256" key="5">
    <source>
        <dbReference type="ARBA" id="ARBA00023136"/>
    </source>
</evidence>
<sequence>MSGTAADGPDFEPKFGGIGWRQVLQSLVGFAIAGALLVWGLPRVAETTWPEIGHQLTLVGWPVAALMMALMLIGLYCYTYTLIGSLPGLTHFRALMVNAAGSMVSNILPAGGAVGVALTYMMYRTWGFTKRNISTSLVVTGVWNLLARLVLPVLACLVILVGPVNAPRSVLIGSGIAAAIGLAILGLFIAVIYSDKVSHLVGRAVGRLARPFSRRVREGRDFDHLIQDQRDRMSNVVGVHGVRMTLGLAGMFGFFFVLYAVACHAVGVELPYVEMFAAYAFRQFLTVVAITPGGLGITEAGTAGVLVAFGAEPASAASAALLYAVFTHLLEVPLGIGAVLLWWFGPNHPTTEQLGAGGEELVPTESLPQAQPLDTEPAPDATGAGPETGPPPDTP</sequence>
<feature type="transmembrane region" description="Helical" evidence="7">
    <location>
        <begin position="321"/>
        <end position="344"/>
    </location>
</feature>
<dbReference type="InterPro" id="IPR022791">
    <property type="entry name" value="L-PG_synthase/AglD"/>
</dbReference>
<feature type="transmembrane region" description="Helical" evidence="7">
    <location>
        <begin position="284"/>
        <end position="309"/>
    </location>
</feature>
<evidence type="ECO:0000256" key="2">
    <source>
        <dbReference type="ARBA" id="ARBA00022475"/>
    </source>
</evidence>
<reference evidence="8 9" key="1">
    <citation type="submission" date="2019-06" db="EMBL/GenBank/DDBJ databases">
        <title>Sequencing the genomes of 1000 actinobacteria strains.</title>
        <authorList>
            <person name="Klenk H.-P."/>
        </authorList>
    </citation>
    <scope>NUCLEOTIDE SEQUENCE [LARGE SCALE GENOMIC DNA]</scope>
    <source>
        <strain evidence="8 9">DSM 12335</strain>
    </source>
</reference>